<feature type="domain" description="Reverse transcriptase" evidence="3">
    <location>
        <begin position="1"/>
        <end position="105"/>
    </location>
</feature>
<name>Q4T0G0_TETNG</name>
<dbReference type="Gene3D" id="3.30.70.270">
    <property type="match status" value="1"/>
</dbReference>
<dbReference type="PANTHER" id="PTHR33064">
    <property type="entry name" value="POL PROTEIN"/>
    <property type="match status" value="1"/>
</dbReference>
<comment type="caution">
    <text evidence="4">The sequence shown here is derived from an EMBL/GenBank/DDBJ whole genome shotgun (WGS) entry which is preliminary data.</text>
</comment>
<sequence length="105" mass="12110">YRELNKHTPPLTSAVPDAITIVEPVQHHPGTWYGVFDLANAFFTIPIPEERQDQFAFTWEGRQYTFTRLPMGYLHSPTICHRIVSEQLDQFQAPPGVLVSHYIDD</sequence>
<evidence type="ECO:0000256" key="1">
    <source>
        <dbReference type="ARBA" id="ARBA00010879"/>
    </source>
</evidence>
<dbReference type="AlphaFoldDB" id="Q4T0G0"/>
<dbReference type="SUPFAM" id="SSF56672">
    <property type="entry name" value="DNA/RNA polymerases"/>
    <property type="match status" value="1"/>
</dbReference>
<evidence type="ECO:0000259" key="3">
    <source>
        <dbReference type="PROSITE" id="PS50878"/>
    </source>
</evidence>
<dbReference type="EMBL" id="CAAE01011154">
    <property type="protein sequence ID" value="CAF93622.1"/>
    <property type="molecule type" value="Genomic_DNA"/>
</dbReference>
<protein>
    <recommendedName>
        <fullName evidence="2">ribonuclease H</fullName>
        <ecNumber evidence="2">3.1.26.4</ecNumber>
    </recommendedName>
</protein>
<feature type="non-terminal residue" evidence="4">
    <location>
        <position position="105"/>
    </location>
</feature>
<dbReference type="PROSITE" id="PS50878">
    <property type="entry name" value="RT_POL"/>
    <property type="match status" value="1"/>
</dbReference>
<dbReference type="InterPro" id="IPR043502">
    <property type="entry name" value="DNA/RNA_pol_sf"/>
</dbReference>
<dbReference type="InterPro" id="IPR051320">
    <property type="entry name" value="Viral_Replic_Matur_Polypro"/>
</dbReference>
<gene>
    <name evidence="4" type="ORF">GSTENG00009363001</name>
</gene>
<reference evidence="4" key="2">
    <citation type="submission" date="2004-02" db="EMBL/GenBank/DDBJ databases">
        <authorList>
            <consortium name="Genoscope"/>
            <consortium name="Whitehead Institute Centre for Genome Research"/>
        </authorList>
    </citation>
    <scope>NUCLEOTIDE SEQUENCE</scope>
</reference>
<dbReference type="InterPro" id="IPR000477">
    <property type="entry name" value="RT_dom"/>
</dbReference>
<accession>Q4T0G0</accession>
<dbReference type="GO" id="GO:0004523">
    <property type="term" value="F:RNA-DNA hybrid ribonuclease activity"/>
    <property type="evidence" value="ECO:0007669"/>
    <property type="project" value="UniProtKB-EC"/>
</dbReference>
<dbReference type="InterPro" id="IPR043128">
    <property type="entry name" value="Rev_trsase/Diguanyl_cyclase"/>
</dbReference>
<dbReference type="Pfam" id="PF00078">
    <property type="entry name" value="RVT_1"/>
    <property type="match status" value="1"/>
</dbReference>
<dbReference type="KEGG" id="tng:GSTEN00009363G001"/>
<dbReference type="EC" id="3.1.26.4" evidence="2"/>
<reference evidence="4" key="1">
    <citation type="journal article" date="2004" name="Nature">
        <title>Genome duplication in the teleost fish Tetraodon nigroviridis reveals the early vertebrate proto-karyotype.</title>
        <authorList>
            <person name="Jaillon O."/>
            <person name="Aury J.-M."/>
            <person name="Brunet F."/>
            <person name="Petit J.-L."/>
            <person name="Stange-Thomann N."/>
            <person name="Mauceli E."/>
            <person name="Bouneau L."/>
            <person name="Fischer C."/>
            <person name="Ozouf-Costaz C."/>
            <person name="Bernot A."/>
            <person name="Nicaud S."/>
            <person name="Jaffe D."/>
            <person name="Fisher S."/>
            <person name="Lutfalla G."/>
            <person name="Dossat C."/>
            <person name="Segurens B."/>
            <person name="Dasilva C."/>
            <person name="Salanoubat M."/>
            <person name="Levy M."/>
            <person name="Boudet N."/>
            <person name="Castellano S."/>
            <person name="Anthouard V."/>
            <person name="Jubin C."/>
            <person name="Castelli V."/>
            <person name="Katinka M."/>
            <person name="Vacherie B."/>
            <person name="Biemont C."/>
            <person name="Skalli Z."/>
            <person name="Cattolico L."/>
            <person name="Poulain J."/>
            <person name="De Berardinis V."/>
            <person name="Cruaud C."/>
            <person name="Duprat S."/>
            <person name="Brottier P."/>
            <person name="Coutanceau J.-P."/>
            <person name="Gouzy J."/>
            <person name="Parra G."/>
            <person name="Lardier G."/>
            <person name="Chapple C."/>
            <person name="McKernan K.J."/>
            <person name="McEwan P."/>
            <person name="Bosak S."/>
            <person name="Kellis M."/>
            <person name="Volff J.-N."/>
            <person name="Guigo R."/>
            <person name="Zody M.C."/>
            <person name="Mesirov J."/>
            <person name="Lindblad-Toh K."/>
            <person name="Birren B."/>
            <person name="Nusbaum C."/>
            <person name="Kahn D."/>
            <person name="Robinson-Rechavi M."/>
            <person name="Laudet V."/>
            <person name="Schachter V."/>
            <person name="Quetier F."/>
            <person name="Saurin W."/>
            <person name="Scarpelli C."/>
            <person name="Wincker P."/>
            <person name="Lander E.S."/>
            <person name="Weissenbach J."/>
            <person name="Roest Crollius H."/>
        </authorList>
    </citation>
    <scope>NUCLEOTIDE SEQUENCE [LARGE SCALE GENOMIC DNA]</scope>
</reference>
<organism evidence="4">
    <name type="scientific">Tetraodon nigroviridis</name>
    <name type="common">Spotted green pufferfish</name>
    <name type="synonym">Chelonodon nigroviridis</name>
    <dbReference type="NCBI Taxonomy" id="99883"/>
    <lineage>
        <taxon>Eukaryota</taxon>
        <taxon>Metazoa</taxon>
        <taxon>Chordata</taxon>
        <taxon>Craniata</taxon>
        <taxon>Vertebrata</taxon>
        <taxon>Euteleostomi</taxon>
        <taxon>Actinopterygii</taxon>
        <taxon>Neopterygii</taxon>
        <taxon>Teleostei</taxon>
        <taxon>Neoteleostei</taxon>
        <taxon>Acanthomorphata</taxon>
        <taxon>Eupercaria</taxon>
        <taxon>Tetraodontiformes</taxon>
        <taxon>Tetradontoidea</taxon>
        <taxon>Tetraodontidae</taxon>
        <taxon>Tetraodon</taxon>
    </lineage>
</organism>
<feature type="non-terminal residue" evidence="4">
    <location>
        <position position="1"/>
    </location>
</feature>
<dbReference type="PANTHER" id="PTHR33064:SF37">
    <property type="entry name" value="RIBONUCLEASE H"/>
    <property type="match status" value="1"/>
</dbReference>
<evidence type="ECO:0000256" key="2">
    <source>
        <dbReference type="ARBA" id="ARBA00012180"/>
    </source>
</evidence>
<proteinExistence type="inferred from homology"/>
<dbReference type="OrthoDB" id="8947436at2759"/>
<comment type="similarity">
    <text evidence="1">Belongs to the beta type-B retroviral polymerase family. HERV class-II K(HML-2) pol subfamily.</text>
</comment>
<evidence type="ECO:0000313" key="4">
    <source>
        <dbReference type="EMBL" id="CAF93622.1"/>
    </source>
</evidence>